<dbReference type="AlphaFoldDB" id="A0A1Z4KFP4"/>
<reference evidence="1 2" key="1">
    <citation type="submission" date="2017-06" db="EMBL/GenBank/DDBJ databases">
        <title>Genome sequencing of cyanobaciteial culture collection at National Institute for Environmental Studies (NIES).</title>
        <authorList>
            <person name="Hirose Y."/>
            <person name="Shimura Y."/>
            <person name="Fujisawa T."/>
            <person name="Nakamura Y."/>
            <person name="Kawachi M."/>
        </authorList>
    </citation>
    <scope>NUCLEOTIDE SEQUENCE [LARGE SCALE GENOMIC DNA]</scope>
    <source>
        <strain evidence="1 2">NIES-23</strain>
    </source>
</reference>
<sequence>MGVTNKRYILDTNVTLYLLGGRLLNTLPVGEFYLSVISEIEMLSYPALGAEEELRIQ</sequence>
<protein>
    <submittedName>
        <fullName evidence="1">PilT domain-containing protein</fullName>
    </submittedName>
</protein>
<name>A0A1Z4KFP4_ANAVA</name>
<dbReference type="InterPro" id="IPR029060">
    <property type="entry name" value="PIN-like_dom_sf"/>
</dbReference>
<organism evidence="1 2">
    <name type="scientific">Trichormus variabilis NIES-23</name>
    <dbReference type="NCBI Taxonomy" id="1973479"/>
    <lineage>
        <taxon>Bacteria</taxon>
        <taxon>Bacillati</taxon>
        <taxon>Cyanobacteriota</taxon>
        <taxon>Cyanophyceae</taxon>
        <taxon>Nostocales</taxon>
        <taxon>Nostocaceae</taxon>
        <taxon>Trichormus</taxon>
    </lineage>
</organism>
<dbReference type="Proteomes" id="UP000217507">
    <property type="component" value="Chromosome"/>
</dbReference>
<proteinExistence type="predicted"/>
<evidence type="ECO:0000313" key="2">
    <source>
        <dbReference type="Proteomes" id="UP000217507"/>
    </source>
</evidence>
<dbReference type="EMBL" id="AP018216">
    <property type="protein sequence ID" value="BAY67772.1"/>
    <property type="molecule type" value="Genomic_DNA"/>
</dbReference>
<gene>
    <name evidence="1" type="ORF">NIES23_05540</name>
</gene>
<dbReference type="SUPFAM" id="SSF88723">
    <property type="entry name" value="PIN domain-like"/>
    <property type="match status" value="1"/>
</dbReference>
<evidence type="ECO:0000313" key="1">
    <source>
        <dbReference type="EMBL" id="BAY67772.1"/>
    </source>
</evidence>
<accession>A0A1Z4KFP4</accession>